<dbReference type="Proteomes" id="UP000499080">
    <property type="component" value="Unassembled WGS sequence"/>
</dbReference>
<proteinExistence type="predicted"/>
<organism evidence="3 5">
    <name type="scientific">Araneus ventricosus</name>
    <name type="common">Orbweaver spider</name>
    <name type="synonym">Epeira ventricosa</name>
    <dbReference type="NCBI Taxonomy" id="182803"/>
    <lineage>
        <taxon>Eukaryota</taxon>
        <taxon>Metazoa</taxon>
        <taxon>Ecdysozoa</taxon>
        <taxon>Arthropoda</taxon>
        <taxon>Chelicerata</taxon>
        <taxon>Arachnida</taxon>
        <taxon>Araneae</taxon>
        <taxon>Araneomorphae</taxon>
        <taxon>Entelegynae</taxon>
        <taxon>Araneoidea</taxon>
        <taxon>Araneidae</taxon>
        <taxon>Araneus</taxon>
    </lineage>
</organism>
<sequence length="61" mass="6740">MRTDPNPHPSSNLPGMVRTPHSRPLSLGGGAQHQEWIIRSRIQVYLIFSVTLIDAISSGMD</sequence>
<keyword evidence="5" id="KW-1185">Reference proteome</keyword>
<dbReference type="AlphaFoldDB" id="A0A4Y2CJV8"/>
<dbReference type="EMBL" id="BGPR01239209">
    <property type="protein sequence ID" value="GBM03677.1"/>
    <property type="molecule type" value="Genomic_DNA"/>
</dbReference>
<evidence type="ECO:0000256" key="1">
    <source>
        <dbReference type="SAM" id="MobiDB-lite"/>
    </source>
</evidence>
<accession>A0A4Y2CJV8</accession>
<evidence type="ECO:0000313" key="3">
    <source>
        <dbReference type="EMBL" id="GBM03565.1"/>
    </source>
</evidence>
<evidence type="ECO:0000313" key="4">
    <source>
        <dbReference type="EMBL" id="GBM03677.1"/>
    </source>
</evidence>
<name>A0A4Y2CJV8_ARAVE</name>
<reference evidence="3 5" key="1">
    <citation type="journal article" date="2019" name="Sci. Rep.">
        <title>Orb-weaving spider Araneus ventricosus genome elucidates the spidroin gene catalogue.</title>
        <authorList>
            <person name="Kono N."/>
            <person name="Nakamura H."/>
            <person name="Ohtoshi R."/>
            <person name="Moran D.A.P."/>
            <person name="Shinohara A."/>
            <person name="Yoshida Y."/>
            <person name="Fujiwara M."/>
            <person name="Mori M."/>
            <person name="Tomita M."/>
            <person name="Arakawa K."/>
        </authorList>
    </citation>
    <scope>NUCLEOTIDE SEQUENCE [LARGE SCALE GENOMIC DNA]</scope>
</reference>
<gene>
    <name evidence="4" type="ORF">AVEN_163368_1</name>
    <name evidence="2" type="ORF">AVEN_239271_1</name>
    <name evidence="3" type="ORF">AVEN_67491_1</name>
</gene>
<evidence type="ECO:0000313" key="2">
    <source>
        <dbReference type="EMBL" id="GBM03405.1"/>
    </source>
</evidence>
<dbReference type="EMBL" id="BGPR01239180">
    <property type="protein sequence ID" value="GBM03565.1"/>
    <property type="molecule type" value="Genomic_DNA"/>
</dbReference>
<dbReference type="EMBL" id="BGPR01239133">
    <property type="protein sequence ID" value="GBM03405.1"/>
    <property type="molecule type" value="Genomic_DNA"/>
</dbReference>
<feature type="region of interest" description="Disordered" evidence="1">
    <location>
        <begin position="1"/>
        <end position="29"/>
    </location>
</feature>
<feature type="non-terminal residue" evidence="3">
    <location>
        <position position="61"/>
    </location>
</feature>
<comment type="caution">
    <text evidence="3">The sequence shown here is derived from an EMBL/GenBank/DDBJ whole genome shotgun (WGS) entry which is preliminary data.</text>
</comment>
<evidence type="ECO:0000313" key="5">
    <source>
        <dbReference type="Proteomes" id="UP000499080"/>
    </source>
</evidence>
<protein>
    <submittedName>
        <fullName evidence="3">Uncharacterized protein</fullName>
    </submittedName>
</protein>